<keyword evidence="9" id="KW-0406">Ion transport</keyword>
<dbReference type="PANTHER" id="PTHR32552">
    <property type="entry name" value="FERRICHROME IRON RECEPTOR-RELATED"/>
    <property type="match status" value="1"/>
</dbReference>
<comment type="similarity">
    <text evidence="2 14 16">Belongs to the TonB-dependent receptor family.</text>
</comment>
<reference evidence="21" key="1">
    <citation type="journal article" date="2019" name="Int. J. Syst. Evol. Microbiol.">
        <title>The Global Catalogue of Microorganisms (GCM) 10K type strain sequencing project: providing services to taxonomists for standard genome sequencing and annotation.</title>
        <authorList>
            <consortium name="The Broad Institute Genomics Platform"/>
            <consortium name="The Broad Institute Genome Sequencing Center for Infectious Disease"/>
            <person name="Wu L."/>
            <person name="Ma J."/>
        </authorList>
    </citation>
    <scope>NUCLEOTIDE SEQUENCE [LARGE SCALE GENOMIC DNA]</scope>
    <source>
        <strain evidence="21">CCM 2767</strain>
    </source>
</reference>
<dbReference type="RefSeq" id="WP_188380606.1">
    <property type="nucleotide sequence ID" value="NZ_BMDI01000001.1"/>
</dbReference>
<evidence type="ECO:0000256" key="15">
    <source>
        <dbReference type="PROSITE-ProRule" id="PRU10144"/>
    </source>
</evidence>
<evidence type="ECO:0000256" key="14">
    <source>
        <dbReference type="PROSITE-ProRule" id="PRU01360"/>
    </source>
</evidence>
<dbReference type="InterPro" id="IPR039426">
    <property type="entry name" value="TonB-dep_rcpt-like"/>
</dbReference>
<evidence type="ECO:0000256" key="10">
    <source>
        <dbReference type="ARBA" id="ARBA00023077"/>
    </source>
</evidence>
<name>A0A8J3AU03_9BURK</name>
<feature type="chain" id="PRO_5035198760" evidence="17">
    <location>
        <begin position="32"/>
        <end position="732"/>
    </location>
</feature>
<evidence type="ECO:0000256" key="12">
    <source>
        <dbReference type="ARBA" id="ARBA00023170"/>
    </source>
</evidence>
<keyword evidence="10 16" id="KW-0798">TonB box</keyword>
<feature type="domain" description="TonB-dependent receptor plug" evidence="19">
    <location>
        <begin position="80"/>
        <end position="177"/>
    </location>
</feature>
<dbReference type="InterPro" id="IPR010917">
    <property type="entry name" value="TonB_rcpt_CS"/>
</dbReference>
<evidence type="ECO:0000256" key="4">
    <source>
        <dbReference type="ARBA" id="ARBA00022452"/>
    </source>
</evidence>
<keyword evidence="12 20" id="KW-0675">Receptor</keyword>
<dbReference type="PROSITE" id="PS52016">
    <property type="entry name" value="TONB_DEPENDENT_REC_3"/>
    <property type="match status" value="1"/>
</dbReference>
<comment type="subcellular location">
    <subcellularLocation>
        <location evidence="1 14">Cell outer membrane</location>
        <topology evidence="1 14">Multi-pass membrane protein</topology>
    </subcellularLocation>
</comment>
<dbReference type="CDD" id="cd01347">
    <property type="entry name" value="ligand_gated_channel"/>
    <property type="match status" value="1"/>
</dbReference>
<keyword evidence="3 14" id="KW-0813">Transport</keyword>
<proteinExistence type="inferred from homology"/>
<keyword evidence="4 14" id="KW-1134">Transmembrane beta strand</keyword>
<keyword evidence="5" id="KW-0410">Iron transport</keyword>
<evidence type="ECO:0000256" key="9">
    <source>
        <dbReference type="ARBA" id="ARBA00023065"/>
    </source>
</evidence>
<dbReference type="GO" id="GO:0015344">
    <property type="term" value="F:siderophore uptake transmembrane transporter activity"/>
    <property type="evidence" value="ECO:0007669"/>
    <property type="project" value="TreeGrafter"/>
</dbReference>
<evidence type="ECO:0000256" key="13">
    <source>
        <dbReference type="ARBA" id="ARBA00023237"/>
    </source>
</evidence>
<accession>A0A8J3AU03</accession>
<dbReference type="AlphaFoldDB" id="A0A8J3AU03"/>
<keyword evidence="8" id="KW-0408">Iron</keyword>
<evidence type="ECO:0000256" key="2">
    <source>
        <dbReference type="ARBA" id="ARBA00009810"/>
    </source>
</evidence>
<gene>
    <name evidence="20" type="ORF">GCM10008066_14850</name>
</gene>
<evidence type="ECO:0000259" key="18">
    <source>
        <dbReference type="Pfam" id="PF00593"/>
    </source>
</evidence>
<evidence type="ECO:0000256" key="1">
    <source>
        <dbReference type="ARBA" id="ARBA00004571"/>
    </source>
</evidence>
<dbReference type="PROSITE" id="PS01156">
    <property type="entry name" value="TONB_DEPENDENT_REC_2"/>
    <property type="match status" value="1"/>
</dbReference>
<evidence type="ECO:0000259" key="19">
    <source>
        <dbReference type="Pfam" id="PF07715"/>
    </source>
</evidence>
<evidence type="ECO:0000256" key="8">
    <source>
        <dbReference type="ARBA" id="ARBA00023004"/>
    </source>
</evidence>
<dbReference type="GO" id="GO:0009279">
    <property type="term" value="C:cell outer membrane"/>
    <property type="evidence" value="ECO:0007669"/>
    <property type="project" value="UniProtKB-SubCell"/>
</dbReference>
<feature type="signal peptide" evidence="17">
    <location>
        <begin position="1"/>
        <end position="31"/>
    </location>
</feature>
<dbReference type="InterPro" id="IPR000531">
    <property type="entry name" value="Beta-barrel_TonB"/>
</dbReference>
<keyword evidence="7 17" id="KW-0732">Signal</keyword>
<dbReference type="GO" id="GO:0038023">
    <property type="term" value="F:signaling receptor activity"/>
    <property type="evidence" value="ECO:0007669"/>
    <property type="project" value="InterPro"/>
</dbReference>
<evidence type="ECO:0000256" key="6">
    <source>
        <dbReference type="ARBA" id="ARBA00022692"/>
    </source>
</evidence>
<dbReference type="Pfam" id="PF00593">
    <property type="entry name" value="TonB_dep_Rec_b-barrel"/>
    <property type="match status" value="1"/>
</dbReference>
<dbReference type="InterPro" id="IPR036942">
    <property type="entry name" value="Beta-barrel_TonB_sf"/>
</dbReference>
<feature type="domain" description="TonB-dependent receptor-like beta-barrel" evidence="18">
    <location>
        <begin position="255"/>
        <end position="697"/>
    </location>
</feature>
<evidence type="ECO:0000313" key="20">
    <source>
        <dbReference type="EMBL" id="GGI18592.1"/>
    </source>
</evidence>
<protein>
    <submittedName>
        <fullName evidence="20">TonB-dependent receptor</fullName>
    </submittedName>
</protein>
<keyword evidence="21" id="KW-1185">Reference proteome</keyword>
<dbReference type="PANTHER" id="PTHR32552:SF82">
    <property type="entry name" value="FCUA PROTEIN"/>
    <property type="match status" value="1"/>
</dbReference>
<dbReference type="InterPro" id="IPR010105">
    <property type="entry name" value="TonB_sidphr_rcpt"/>
</dbReference>
<evidence type="ECO:0000256" key="11">
    <source>
        <dbReference type="ARBA" id="ARBA00023136"/>
    </source>
</evidence>
<dbReference type="Proteomes" id="UP000642180">
    <property type="component" value="Unassembled WGS sequence"/>
</dbReference>
<evidence type="ECO:0000256" key="3">
    <source>
        <dbReference type="ARBA" id="ARBA00022448"/>
    </source>
</evidence>
<evidence type="ECO:0000256" key="7">
    <source>
        <dbReference type="ARBA" id="ARBA00022729"/>
    </source>
</evidence>
<dbReference type="InterPro" id="IPR012910">
    <property type="entry name" value="Plug_dom"/>
</dbReference>
<keyword evidence="6 14" id="KW-0812">Transmembrane</keyword>
<dbReference type="NCBIfam" id="TIGR01783">
    <property type="entry name" value="TonB-siderophor"/>
    <property type="match status" value="1"/>
</dbReference>
<sequence length="732" mass="78271">MASRTPSLLKPTLIACAIQAALPILIGTAYAQTTEATTTQLEEITVTSSADASAEGLSKAYSGGQVARGGRAGILGTQDNMDTPFSITSYTNELIKNQNARSVADVVQNDPAVRVSRGFGNFQELYVIRGFPVYSDDVAYNGLYGMLPRQFVATELIERVEVFRGANTFLNGAAPAGSGIGGAINLLPKRAANEALTQATLGFEGRGQVYGALDLSRRFGPDQSTGIRLNAAKREGETGVQNEERKLDVLAIGLDWRNRNTRLSADIGYQKHRLDRPQPSVTPVGGIPNAPDASKNFGQPWTFSEEKDVFGTFRGELDLSDSLTAWGAIGIRNGDEYNSLANPRSTASGALTTSRFDNVREETAKTAEIGIRGQFNTGNVKHKISVSAATFSLEKRNAFATSAAIVPASNLYEFVPAPAPAITATGNMTNPVVQAKDRTSSIAIADTMAFINERLLVTVGARHQTIESETFDYNTGTSNNNRYSKGRITPVAGIVYKANEKISVYANYIEALVKGAAAPATDGGQAVLNAGQVLAPYQSKQTEIGLKYDAKTFGASIAAYRTKRPNAYVQNLVFALNGEQKNQGIELSIYGEPLKGLRLLGGVTYMDAKQEKTAGGTYDGKKVIGIPDVQANVGAEWNVPGINGLAVTGRVVYTDSQYATQDNSLSIPSWTRLDVGARYLTEIGGKLVTWRARVDNVTDRNYWAAVGGASVTNNYLVLGAPRTISLTASVDF</sequence>
<dbReference type="GO" id="GO:0015891">
    <property type="term" value="P:siderophore transport"/>
    <property type="evidence" value="ECO:0007669"/>
    <property type="project" value="InterPro"/>
</dbReference>
<comment type="caution">
    <text evidence="20">The sequence shown here is derived from an EMBL/GenBank/DDBJ whole genome shotgun (WGS) entry which is preliminary data.</text>
</comment>
<dbReference type="InterPro" id="IPR037066">
    <property type="entry name" value="Plug_dom_sf"/>
</dbReference>
<keyword evidence="13 14" id="KW-0998">Cell outer membrane</keyword>
<dbReference type="Gene3D" id="2.40.170.20">
    <property type="entry name" value="TonB-dependent receptor, beta-barrel domain"/>
    <property type="match status" value="1"/>
</dbReference>
<evidence type="ECO:0000256" key="16">
    <source>
        <dbReference type="RuleBase" id="RU003357"/>
    </source>
</evidence>
<keyword evidence="11 14" id="KW-0472">Membrane</keyword>
<organism evidence="20 21">
    <name type="scientific">Oxalicibacterium faecigallinarum</name>
    <dbReference type="NCBI Taxonomy" id="573741"/>
    <lineage>
        <taxon>Bacteria</taxon>
        <taxon>Pseudomonadati</taxon>
        <taxon>Pseudomonadota</taxon>
        <taxon>Betaproteobacteria</taxon>
        <taxon>Burkholderiales</taxon>
        <taxon>Oxalobacteraceae</taxon>
        <taxon>Oxalicibacterium</taxon>
    </lineage>
</organism>
<dbReference type="SUPFAM" id="SSF56935">
    <property type="entry name" value="Porins"/>
    <property type="match status" value="1"/>
</dbReference>
<evidence type="ECO:0000256" key="17">
    <source>
        <dbReference type="SAM" id="SignalP"/>
    </source>
</evidence>
<dbReference type="Gene3D" id="2.170.130.10">
    <property type="entry name" value="TonB-dependent receptor, plug domain"/>
    <property type="match status" value="1"/>
</dbReference>
<dbReference type="Pfam" id="PF07715">
    <property type="entry name" value="Plug"/>
    <property type="match status" value="1"/>
</dbReference>
<dbReference type="EMBL" id="BMDI01000001">
    <property type="protein sequence ID" value="GGI18592.1"/>
    <property type="molecule type" value="Genomic_DNA"/>
</dbReference>
<evidence type="ECO:0000256" key="5">
    <source>
        <dbReference type="ARBA" id="ARBA00022496"/>
    </source>
</evidence>
<evidence type="ECO:0000313" key="21">
    <source>
        <dbReference type="Proteomes" id="UP000642180"/>
    </source>
</evidence>
<feature type="short sequence motif" description="TonB C-terminal box" evidence="15">
    <location>
        <begin position="715"/>
        <end position="732"/>
    </location>
</feature>